<reference evidence="2 3" key="1">
    <citation type="journal article" date="2009" name="PLoS Genet.">
        <title>Genomic analysis of the basal lineage fungus Rhizopus oryzae reveals a whole-genome duplication.</title>
        <authorList>
            <person name="Ma L.-J."/>
            <person name="Ibrahim A.S."/>
            <person name="Skory C."/>
            <person name="Grabherr M.G."/>
            <person name="Burger G."/>
            <person name="Butler M."/>
            <person name="Elias M."/>
            <person name="Idnurm A."/>
            <person name="Lang B.F."/>
            <person name="Sone T."/>
            <person name="Abe A."/>
            <person name="Calvo S.E."/>
            <person name="Corrochano L.M."/>
            <person name="Engels R."/>
            <person name="Fu J."/>
            <person name="Hansberg W."/>
            <person name="Kim J.-M."/>
            <person name="Kodira C.D."/>
            <person name="Koehrsen M.J."/>
            <person name="Liu B."/>
            <person name="Miranda-Saavedra D."/>
            <person name="O'Leary S."/>
            <person name="Ortiz-Castellanos L."/>
            <person name="Poulter R."/>
            <person name="Rodriguez-Romero J."/>
            <person name="Ruiz-Herrera J."/>
            <person name="Shen Y.-Q."/>
            <person name="Zeng Q."/>
            <person name="Galagan J."/>
            <person name="Birren B.W."/>
            <person name="Cuomo C.A."/>
            <person name="Wickes B.L."/>
        </authorList>
    </citation>
    <scope>NUCLEOTIDE SEQUENCE [LARGE SCALE GENOMIC DNA]</scope>
    <source>
        <strain evidence="3">RA 99-880 / ATCC MYA-4621 / FGSC 9543 / NRRL 43880</strain>
    </source>
</reference>
<accession>I1CL13</accession>
<evidence type="ECO:0000313" key="2">
    <source>
        <dbReference type="EMBL" id="EIE89143.1"/>
    </source>
</evidence>
<name>I1CL13_RHIO9</name>
<evidence type="ECO:0000313" key="3">
    <source>
        <dbReference type="Proteomes" id="UP000009138"/>
    </source>
</evidence>
<sequence>MKIVLNKVQSQKVFFWFIFVISFTLPEYNSCDPIAVDKNLTVPPNLTLWQWEGKTFDQNKRKYKTPDDCVSDFENILCAHKRPICHVLTCQ</sequence>
<dbReference type="InParanoid" id="I1CL13"/>
<keyword evidence="3" id="KW-1185">Reference proteome</keyword>
<dbReference type="RefSeq" id="XP_067524539.1">
    <property type="nucleotide sequence ID" value="XM_067668438.1"/>
</dbReference>
<dbReference type="GeneID" id="93620819"/>
<gene>
    <name evidence="2" type="ORF">RO3G_13854</name>
</gene>
<feature type="signal peptide" evidence="1">
    <location>
        <begin position="1"/>
        <end position="31"/>
    </location>
</feature>
<dbReference type="Proteomes" id="UP000009138">
    <property type="component" value="Unassembled WGS sequence"/>
</dbReference>
<organism evidence="2 3">
    <name type="scientific">Rhizopus delemar (strain RA 99-880 / ATCC MYA-4621 / FGSC 9543 / NRRL 43880)</name>
    <name type="common">Mucormycosis agent</name>
    <name type="synonym">Rhizopus arrhizus var. delemar</name>
    <dbReference type="NCBI Taxonomy" id="246409"/>
    <lineage>
        <taxon>Eukaryota</taxon>
        <taxon>Fungi</taxon>
        <taxon>Fungi incertae sedis</taxon>
        <taxon>Mucoromycota</taxon>
        <taxon>Mucoromycotina</taxon>
        <taxon>Mucoromycetes</taxon>
        <taxon>Mucorales</taxon>
        <taxon>Mucorineae</taxon>
        <taxon>Rhizopodaceae</taxon>
        <taxon>Rhizopus</taxon>
    </lineage>
</organism>
<proteinExistence type="predicted"/>
<dbReference type="AlphaFoldDB" id="I1CL13"/>
<dbReference type="VEuPathDB" id="FungiDB:RO3G_13854"/>
<keyword evidence="1" id="KW-0732">Signal</keyword>
<dbReference type="EMBL" id="CH476743">
    <property type="protein sequence ID" value="EIE89143.1"/>
    <property type="molecule type" value="Genomic_DNA"/>
</dbReference>
<protein>
    <submittedName>
        <fullName evidence="2">Uncharacterized protein</fullName>
    </submittedName>
</protein>
<feature type="chain" id="PRO_5003637989" evidence="1">
    <location>
        <begin position="32"/>
        <end position="91"/>
    </location>
</feature>
<evidence type="ECO:0000256" key="1">
    <source>
        <dbReference type="SAM" id="SignalP"/>
    </source>
</evidence>